<reference evidence="2" key="1">
    <citation type="submission" date="2016-11" db="EMBL/GenBank/DDBJ databases">
        <authorList>
            <person name="Varghese N."/>
            <person name="Submissions S."/>
        </authorList>
    </citation>
    <scope>NUCLEOTIDE SEQUENCE [LARGE SCALE GENOMIC DNA]</scope>
    <source>
        <strain evidence="2">DSM 24787</strain>
    </source>
</reference>
<keyword evidence="2" id="KW-1185">Reference proteome</keyword>
<name>A0A1N6D725_9BACT</name>
<dbReference type="EMBL" id="FSRA01000001">
    <property type="protein sequence ID" value="SIN66602.1"/>
    <property type="molecule type" value="Genomic_DNA"/>
</dbReference>
<dbReference type="Proteomes" id="UP000185003">
    <property type="component" value="Unassembled WGS sequence"/>
</dbReference>
<accession>A0A1N6D725</accession>
<sequence length="308" mass="34631">MKKIFIVGCLFLFSCKKDAEPGAPIPIEVDYVLPQGNASTEANAKIQQLYDNYGSYFLYVFTQKDFEWTQATSTGNSKIDSVVLGNPAYVGDMLSFLDDIWLKFLPESFKKSSGVPYRVLMADTIKQRRSGTGWPPGMEFLYFDYKVVGKSITFAGMNSSLRTLTPAQKLAKKNLLTGVIWNYYINSKILDVPASFYNVSNYTVAAPALPLNAANPANVDAYRQKGFLPNGYNAVSGVPTEWHNGTFSWTTARTNDINSFIFNLTQRTDAQLQSYLTYPLIKQKYDILVNHFKTKYNIDIRAIGNATY</sequence>
<proteinExistence type="predicted"/>
<evidence type="ECO:0000313" key="1">
    <source>
        <dbReference type="EMBL" id="SIN66602.1"/>
    </source>
</evidence>
<dbReference type="Gene3D" id="3.40.390.70">
    <property type="match status" value="1"/>
</dbReference>
<dbReference type="STRING" id="536979.SAMN04488055_0383"/>
<evidence type="ECO:0000313" key="2">
    <source>
        <dbReference type="Proteomes" id="UP000185003"/>
    </source>
</evidence>
<dbReference type="AlphaFoldDB" id="A0A1N6D725"/>
<protein>
    <submittedName>
        <fullName evidence="1">Uncharacterized protein</fullName>
    </submittedName>
</protein>
<dbReference type="OrthoDB" id="1100648at2"/>
<dbReference type="RefSeq" id="WP_074237482.1">
    <property type="nucleotide sequence ID" value="NZ_FSRA01000001.1"/>
</dbReference>
<gene>
    <name evidence="1" type="ORF">SAMN04488055_0383</name>
</gene>
<dbReference type="PROSITE" id="PS51257">
    <property type="entry name" value="PROKAR_LIPOPROTEIN"/>
    <property type="match status" value="1"/>
</dbReference>
<organism evidence="1 2">
    <name type="scientific">Chitinophaga niabensis</name>
    <dbReference type="NCBI Taxonomy" id="536979"/>
    <lineage>
        <taxon>Bacteria</taxon>
        <taxon>Pseudomonadati</taxon>
        <taxon>Bacteroidota</taxon>
        <taxon>Chitinophagia</taxon>
        <taxon>Chitinophagales</taxon>
        <taxon>Chitinophagaceae</taxon>
        <taxon>Chitinophaga</taxon>
    </lineage>
</organism>